<evidence type="ECO:0000256" key="10">
    <source>
        <dbReference type="RuleBase" id="RU362071"/>
    </source>
</evidence>
<dbReference type="Proteomes" id="UP000553776">
    <property type="component" value="Unassembled WGS sequence"/>
</dbReference>
<dbReference type="PANTHER" id="PTHR30065">
    <property type="entry name" value="FLAGELLAR BIOSYNTHETIC PROTEIN FLIR"/>
    <property type="match status" value="1"/>
</dbReference>
<reference evidence="11 12" key="1">
    <citation type="submission" date="2020-08" db="EMBL/GenBank/DDBJ databases">
        <title>Cohnella phylogeny.</title>
        <authorList>
            <person name="Dunlap C."/>
        </authorList>
    </citation>
    <scope>NUCLEOTIDE SEQUENCE [LARGE SCALE GENOMIC DNA]</scope>
    <source>
        <strain evidence="11 12">DSM 25239</strain>
    </source>
</reference>
<comment type="subcellular location">
    <subcellularLocation>
        <location evidence="10">Cell membrane</location>
        <topology evidence="10">Multi-pass membrane protein</topology>
    </subcellularLocation>
    <subcellularLocation>
        <location evidence="10">Bacterial flagellum basal body</location>
    </subcellularLocation>
</comment>
<dbReference type="PRINTS" id="PR00953">
    <property type="entry name" value="TYPE3IMRPROT"/>
</dbReference>
<evidence type="ECO:0000256" key="5">
    <source>
        <dbReference type="ARBA" id="ARBA00022692"/>
    </source>
</evidence>
<name>A0A841UDA7_9BACL</name>
<accession>A0A841UDA7</accession>
<dbReference type="GO" id="GO:0006605">
    <property type="term" value="P:protein targeting"/>
    <property type="evidence" value="ECO:0007669"/>
    <property type="project" value="UniProtKB-UniRule"/>
</dbReference>
<protein>
    <recommendedName>
        <fullName evidence="3 9">Flagellar biosynthetic protein FliR</fullName>
    </recommendedName>
</protein>
<dbReference type="Pfam" id="PF01311">
    <property type="entry name" value="Bac_export_1"/>
    <property type="match status" value="1"/>
</dbReference>
<dbReference type="GO" id="GO:0044780">
    <property type="term" value="P:bacterial-type flagellum assembly"/>
    <property type="evidence" value="ECO:0007669"/>
    <property type="project" value="UniProtKB-UniRule"/>
</dbReference>
<dbReference type="InterPro" id="IPR002010">
    <property type="entry name" value="T3SS_IM_R"/>
</dbReference>
<dbReference type="AlphaFoldDB" id="A0A841UDA7"/>
<evidence type="ECO:0000256" key="1">
    <source>
        <dbReference type="ARBA" id="ARBA00002578"/>
    </source>
</evidence>
<evidence type="ECO:0000256" key="4">
    <source>
        <dbReference type="ARBA" id="ARBA00022475"/>
    </source>
</evidence>
<feature type="transmembrane region" description="Helical" evidence="10">
    <location>
        <begin position="221"/>
        <end position="243"/>
    </location>
</feature>
<comment type="similarity">
    <text evidence="2 10">Belongs to the FliR/MopE/SpaR family.</text>
</comment>
<feature type="transmembrane region" description="Helical" evidence="10">
    <location>
        <begin position="6"/>
        <end position="28"/>
    </location>
</feature>
<evidence type="ECO:0000256" key="8">
    <source>
        <dbReference type="ARBA" id="ARBA00023143"/>
    </source>
</evidence>
<keyword evidence="11" id="KW-0966">Cell projection</keyword>
<comment type="function">
    <text evidence="1 10">Role in flagellar biosynthesis.</text>
</comment>
<feature type="transmembrane region" description="Helical" evidence="10">
    <location>
        <begin position="65"/>
        <end position="87"/>
    </location>
</feature>
<feature type="transmembrane region" description="Helical" evidence="10">
    <location>
        <begin position="40"/>
        <end position="59"/>
    </location>
</feature>
<dbReference type="InterPro" id="IPR006303">
    <property type="entry name" value="FliR"/>
</dbReference>
<keyword evidence="8 10" id="KW-0975">Bacterial flagellum</keyword>
<keyword evidence="12" id="KW-1185">Reference proteome</keyword>
<dbReference type="PANTHER" id="PTHR30065:SF1">
    <property type="entry name" value="SURFACE PRESENTATION OF ANTIGENS PROTEIN SPAR"/>
    <property type="match status" value="1"/>
</dbReference>
<dbReference type="EMBL" id="JACJVR010000148">
    <property type="protein sequence ID" value="MBB6695911.1"/>
    <property type="molecule type" value="Genomic_DNA"/>
</dbReference>
<dbReference type="GO" id="GO:0009425">
    <property type="term" value="C:bacterial-type flagellum basal body"/>
    <property type="evidence" value="ECO:0007669"/>
    <property type="project" value="UniProtKB-SubCell"/>
</dbReference>
<keyword evidence="6 10" id="KW-1133">Transmembrane helix</keyword>
<gene>
    <name evidence="11" type="primary">fliR</name>
    <name evidence="11" type="ORF">H7B90_31430</name>
</gene>
<comment type="caution">
    <text evidence="11">The sequence shown here is derived from an EMBL/GenBank/DDBJ whole genome shotgun (WGS) entry which is preliminary data.</text>
</comment>
<proteinExistence type="inferred from homology"/>
<keyword evidence="7 10" id="KW-0472">Membrane</keyword>
<dbReference type="GO" id="GO:0005886">
    <property type="term" value="C:plasma membrane"/>
    <property type="evidence" value="ECO:0007669"/>
    <property type="project" value="UniProtKB-SubCell"/>
</dbReference>
<keyword evidence="11" id="KW-0969">Cilium</keyword>
<keyword evidence="4 10" id="KW-1003">Cell membrane</keyword>
<dbReference type="NCBIfam" id="TIGR01400">
    <property type="entry name" value="fliR"/>
    <property type="match status" value="1"/>
</dbReference>
<evidence type="ECO:0000256" key="3">
    <source>
        <dbReference type="ARBA" id="ARBA00021717"/>
    </source>
</evidence>
<keyword evidence="11" id="KW-0282">Flagellum</keyword>
<evidence type="ECO:0000256" key="9">
    <source>
        <dbReference type="NCBIfam" id="TIGR01400"/>
    </source>
</evidence>
<keyword evidence="5 10" id="KW-0812">Transmembrane</keyword>
<evidence type="ECO:0000256" key="2">
    <source>
        <dbReference type="ARBA" id="ARBA00009772"/>
    </source>
</evidence>
<evidence type="ECO:0000313" key="12">
    <source>
        <dbReference type="Proteomes" id="UP000553776"/>
    </source>
</evidence>
<sequence length="262" mass="28655">MDQVMQLFPAFLLVLCRISSFIVVAPVFSTRNFPRTMKIGFAFFISVIVFLNVGFDNAVPVDGTYILAILKEVLAGLIIGFVAYLFFTVVQIAGSLMDMQMGLGVANIVDPLTGVSAPMLGNLKFMLQTMVFLAINGHHYLIGAIMDSYNWLPLDGHVFQTIASGSLAEFIARTFAAIFLLALQISAPMVVAMFLIDLGLALLSRAAPQYQVFVIGIPIKILLGLAVLLLLLPGFSVLFQTIFDHMFGSIDKLLHIFKDQSP</sequence>
<dbReference type="RefSeq" id="WP_185139859.1">
    <property type="nucleotide sequence ID" value="NZ_BORM01000002.1"/>
</dbReference>
<organism evidence="11 12">
    <name type="scientific">Cohnella xylanilytica</name>
    <dbReference type="NCBI Taxonomy" id="557555"/>
    <lineage>
        <taxon>Bacteria</taxon>
        <taxon>Bacillati</taxon>
        <taxon>Bacillota</taxon>
        <taxon>Bacilli</taxon>
        <taxon>Bacillales</taxon>
        <taxon>Paenibacillaceae</taxon>
        <taxon>Cohnella</taxon>
    </lineage>
</organism>
<evidence type="ECO:0000256" key="7">
    <source>
        <dbReference type="ARBA" id="ARBA00023136"/>
    </source>
</evidence>
<evidence type="ECO:0000313" key="11">
    <source>
        <dbReference type="EMBL" id="MBB6695911.1"/>
    </source>
</evidence>
<feature type="transmembrane region" description="Helical" evidence="10">
    <location>
        <begin position="175"/>
        <end position="200"/>
    </location>
</feature>
<evidence type="ECO:0000256" key="6">
    <source>
        <dbReference type="ARBA" id="ARBA00022989"/>
    </source>
</evidence>